<dbReference type="EMBL" id="SMKE01000802">
    <property type="protein sequence ID" value="TDB84970.1"/>
    <property type="molecule type" value="Genomic_DNA"/>
</dbReference>
<evidence type="ECO:0008006" key="4">
    <source>
        <dbReference type="Google" id="ProtNLM"/>
    </source>
</evidence>
<dbReference type="Proteomes" id="UP000295626">
    <property type="component" value="Unassembled WGS sequence"/>
</dbReference>
<dbReference type="InterPro" id="IPR046075">
    <property type="entry name" value="DUF6093"/>
</dbReference>
<evidence type="ECO:0000256" key="1">
    <source>
        <dbReference type="SAM" id="MobiDB-lite"/>
    </source>
</evidence>
<sequence length="73" mass="7946">MVVGAALARGRRAAERLMVDRCVVRRKTGEATDDDGNITPTWQTVYPPPEGVGRCRLRQPTGIPRPDEAGEAT</sequence>
<proteinExistence type="predicted"/>
<gene>
    <name evidence="2" type="ORF">E1091_17135</name>
</gene>
<feature type="region of interest" description="Disordered" evidence="1">
    <location>
        <begin position="30"/>
        <end position="73"/>
    </location>
</feature>
<evidence type="ECO:0000313" key="3">
    <source>
        <dbReference type="Proteomes" id="UP000295626"/>
    </source>
</evidence>
<evidence type="ECO:0000313" key="2">
    <source>
        <dbReference type="EMBL" id="TDB84970.1"/>
    </source>
</evidence>
<organism evidence="2 3">
    <name type="scientific">Micromonospora fluostatini</name>
    <dbReference type="NCBI Taxonomy" id="1629071"/>
    <lineage>
        <taxon>Bacteria</taxon>
        <taxon>Bacillati</taxon>
        <taxon>Actinomycetota</taxon>
        <taxon>Actinomycetes</taxon>
        <taxon>Micromonosporales</taxon>
        <taxon>Micromonosporaceae</taxon>
        <taxon>Micromonospora</taxon>
    </lineage>
</organism>
<dbReference type="Pfam" id="PF19586">
    <property type="entry name" value="DUF6093"/>
    <property type="match status" value="1"/>
</dbReference>
<protein>
    <recommendedName>
        <fullName evidence="4">Integrase</fullName>
    </recommendedName>
</protein>
<accession>A0ABY2DD35</accession>
<comment type="caution">
    <text evidence="2">The sequence shown here is derived from an EMBL/GenBank/DDBJ whole genome shotgun (WGS) entry which is preliminary data.</text>
</comment>
<reference evidence="2 3" key="1">
    <citation type="submission" date="2019-02" db="EMBL/GenBank/DDBJ databases">
        <title>Draft genome sequences of novel Actinobacteria.</title>
        <authorList>
            <person name="Sahin N."/>
            <person name="Ay H."/>
            <person name="Saygin H."/>
        </authorList>
    </citation>
    <scope>NUCLEOTIDE SEQUENCE [LARGE SCALE GENOMIC DNA]</scope>
    <source>
        <strain evidence="2 3">JCM 30529</strain>
    </source>
</reference>
<keyword evidence="3" id="KW-1185">Reference proteome</keyword>
<feature type="non-terminal residue" evidence="2">
    <location>
        <position position="73"/>
    </location>
</feature>
<name>A0ABY2DD35_9ACTN</name>